<reference evidence="1" key="2">
    <citation type="journal article" date="2000" name="Genome Res.">
        <title>Normalization and subtraction of cap-trapper-selected cDNAs to prepare full-length cDNA libraries for rapid discovery of new genes.</title>
        <authorList>
            <person name="Carninci P."/>
            <person name="Shibata Y."/>
            <person name="Hayatsu N."/>
            <person name="Sugahara Y."/>
            <person name="Shibata K."/>
            <person name="Itoh M."/>
            <person name="Konno H."/>
            <person name="Okazaki Y."/>
            <person name="Muramatsu M."/>
            <person name="Hayashizaki Y."/>
        </authorList>
    </citation>
    <scope>NUCLEOTIDE SEQUENCE</scope>
    <source>
        <strain evidence="1">C57BL/6J</strain>
        <tissue evidence="1">Lung</tissue>
    </source>
</reference>
<reference evidence="1" key="7">
    <citation type="journal article" date="2005" name="Science">
        <title>The Transcriptional Landscape of the Mammalian Genome.</title>
        <authorList>
            <consortium name="The FANTOM Consortium"/>
            <consortium name="Riken Genome Exploration Research Group and Genome Science Group (Genome Network Project Core Group)"/>
        </authorList>
    </citation>
    <scope>NUCLEOTIDE SEQUENCE</scope>
    <source>
        <strain evidence="1">C57BL/6J</strain>
        <tissue evidence="1">Lung</tissue>
    </source>
</reference>
<gene>
    <name evidence="2" type="primary">Cul7</name>
</gene>
<evidence type="ECO:0000313" key="1">
    <source>
        <dbReference type="EMBL" id="BAC39312.1"/>
    </source>
</evidence>
<organism evidence="1">
    <name type="scientific">Mus musculus</name>
    <name type="common">Mouse</name>
    <dbReference type="NCBI Taxonomy" id="10090"/>
    <lineage>
        <taxon>Eukaryota</taxon>
        <taxon>Metazoa</taxon>
        <taxon>Chordata</taxon>
        <taxon>Craniata</taxon>
        <taxon>Vertebrata</taxon>
        <taxon>Euteleostomi</taxon>
        <taxon>Mammalia</taxon>
        <taxon>Eutheria</taxon>
        <taxon>Euarchontoglires</taxon>
        <taxon>Glires</taxon>
        <taxon>Rodentia</taxon>
        <taxon>Myomorpha</taxon>
        <taxon>Muroidea</taxon>
        <taxon>Muridae</taxon>
        <taxon>Murinae</taxon>
        <taxon>Mus</taxon>
        <taxon>Mus</taxon>
    </lineage>
</organism>
<accession>Q8BUI5</accession>
<dbReference type="AGR" id="MGI:1913765"/>
<reference evidence="1" key="4">
    <citation type="journal article" date="2001" name="Nature">
        <title>Functional annotation of a full-length mouse cDNA collection.</title>
        <authorList>
            <consortium name="The RIKEN Genome Exploration Research Group Phase II Team and the FANTOM Consortium"/>
        </authorList>
    </citation>
    <scope>NUCLEOTIDE SEQUENCE</scope>
    <source>
        <strain evidence="1">C57BL/6J</strain>
        <tissue evidence="1">Lung</tissue>
    </source>
</reference>
<reference evidence="1" key="1">
    <citation type="journal article" date="1999" name="Methods Enzymol.">
        <title>High-efficiency full-length cDNA cloning.</title>
        <authorList>
            <person name="Carninci P."/>
            <person name="Hayashizaki Y."/>
        </authorList>
    </citation>
    <scope>NUCLEOTIDE SEQUENCE</scope>
    <source>
        <strain evidence="1">C57BL/6J</strain>
        <tissue evidence="1">Lung</tissue>
    </source>
</reference>
<sequence>MLPELTVPVDLAQDLLLSLPQQLEDSALRDLFSCSVYRKYGPEVLVGHLSYPFVPGAQPNLFGANEESEGECPADSSRETCLWESVLQEVSPLTVCHLV</sequence>
<reference evidence="1" key="5">
    <citation type="journal article" date="2002" name="Nature">
        <title>Analysis of the mouse transcriptome based on functional annotation of 60,770 full-length cDNAs.</title>
        <authorList>
            <consortium name="The FANTOM Consortium and the RIKEN Genome Exploration Research Group Phase I and II Team"/>
        </authorList>
    </citation>
    <scope>NUCLEOTIDE SEQUENCE</scope>
    <source>
        <strain evidence="1">C57BL/6J</strain>
        <tissue evidence="1">Lung</tissue>
    </source>
</reference>
<dbReference type="EMBL" id="AK084925">
    <property type="protein sequence ID" value="BAC39312.1"/>
    <property type="molecule type" value="mRNA"/>
</dbReference>
<protein>
    <submittedName>
        <fullName evidence="1">Uncharacterized protein</fullName>
    </submittedName>
</protein>
<reference evidence="1" key="6">
    <citation type="submission" date="2002-04" db="EMBL/GenBank/DDBJ databases">
        <authorList>
            <person name="Adachi J."/>
            <person name="Aizawa K."/>
            <person name="Akimura T."/>
            <person name="Arakawa T."/>
            <person name="Bono H."/>
            <person name="Carninci P."/>
            <person name="Fukuda S."/>
            <person name="Furuno M."/>
            <person name="Hanagaki T."/>
            <person name="Hara A."/>
            <person name="Hashizume W."/>
            <person name="Hayashida K."/>
            <person name="Hayatsu N."/>
            <person name="Hiramoto K."/>
            <person name="Hiraoka T."/>
            <person name="Hirozane T."/>
            <person name="Hori F."/>
            <person name="Imotani K."/>
            <person name="Ishii Y."/>
            <person name="Itoh M."/>
            <person name="Kagawa I."/>
            <person name="Kasukawa T."/>
            <person name="Katoh H."/>
            <person name="Kawai J."/>
            <person name="Kojima Y."/>
            <person name="Kondo S."/>
            <person name="Konno H."/>
            <person name="Kouda M."/>
            <person name="Koya S."/>
            <person name="Kurihara C."/>
            <person name="Matsuyama T."/>
            <person name="Miyazaki A."/>
            <person name="Murata M."/>
            <person name="Nakamura M."/>
            <person name="Nishi K."/>
            <person name="Nomura K."/>
            <person name="Numazaki R."/>
            <person name="Ohno M."/>
            <person name="Ohsato N."/>
            <person name="Okazaki Y."/>
            <person name="Saito R."/>
            <person name="Saitoh H."/>
            <person name="Sakai C."/>
            <person name="Sakai K."/>
            <person name="Sakazume N."/>
            <person name="Sano H."/>
            <person name="Sasaki D."/>
            <person name="Shibata K."/>
            <person name="Shinagawa A."/>
            <person name="Shiraki T."/>
            <person name="Sogabe Y."/>
            <person name="Tagami M."/>
            <person name="Tagawa A."/>
            <person name="Takahashi F."/>
            <person name="Takaku-Akahira S."/>
            <person name="Takeda Y."/>
            <person name="Tanaka T."/>
            <person name="Tomaru A."/>
            <person name="Toya T."/>
            <person name="Yasunishi A."/>
            <person name="Muramatsu M."/>
            <person name="Hayashizaki Y."/>
        </authorList>
    </citation>
    <scope>NUCLEOTIDE SEQUENCE</scope>
    <source>
        <strain evidence="1">C57BL/6J</strain>
        <tissue evidence="1">Lung</tissue>
    </source>
</reference>
<reference evidence="1" key="3">
    <citation type="journal article" date="2000" name="Genome Res.">
        <title>RIKEN integrated sequence analysis (RISA) system--384-format sequencing pipeline with 384 multicapillary sequencer.</title>
        <authorList>
            <person name="Shibata K."/>
            <person name="Itoh M."/>
            <person name="Aizawa K."/>
            <person name="Nagaoka S."/>
            <person name="Sasaki N."/>
            <person name="Carninci P."/>
            <person name="Konno H."/>
            <person name="Akiyama J."/>
            <person name="Nishi K."/>
            <person name="Kitsunai T."/>
            <person name="Tashiro H."/>
            <person name="Itoh M."/>
            <person name="Sumi N."/>
            <person name="Ishii Y."/>
            <person name="Nakamura S."/>
            <person name="Hazama M."/>
            <person name="Nishine T."/>
            <person name="Harada A."/>
            <person name="Yamamoto R."/>
            <person name="Matsumoto H."/>
            <person name="Sakaguchi S."/>
            <person name="Ikegami T."/>
            <person name="Kashiwagi K."/>
            <person name="Fujiwake S."/>
            <person name="Inoue K."/>
            <person name="Togawa Y."/>
            <person name="Izawa M."/>
            <person name="Ohara E."/>
            <person name="Watahiki M."/>
            <person name="Yoneda Y."/>
            <person name="Ishikawa T."/>
            <person name="Ozawa K."/>
            <person name="Tanaka T."/>
            <person name="Matsuura S."/>
            <person name="Kawai J."/>
            <person name="Okazaki Y."/>
            <person name="Muramatsu M."/>
            <person name="Inoue Y."/>
            <person name="Kira A."/>
            <person name="Hayashizaki Y."/>
        </authorList>
    </citation>
    <scope>NUCLEOTIDE SEQUENCE</scope>
    <source>
        <strain evidence="1">C57BL/6J</strain>
        <tissue evidence="1">Lung</tissue>
    </source>
</reference>
<proteinExistence type="evidence at transcript level"/>
<evidence type="ECO:0000313" key="2">
    <source>
        <dbReference type="MGI" id="MGI:1913765"/>
    </source>
</evidence>
<dbReference type="MGI" id="MGI:1913765">
    <property type="gene designation" value="Cul7"/>
</dbReference>
<reference evidence="1" key="8">
    <citation type="journal article" date="2005" name="Science">
        <title>Antisense Transcription in the Mammalian Transcriptome.</title>
        <authorList>
            <consortium name="RIKEN Genome Exploration Research Group and Genome Science Group (Genome Network Project Core Group) and the FANTOM Consortium"/>
        </authorList>
    </citation>
    <scope>NUCLEOTIDE SEQUENCE</scope>
    <source>
        <strain evidence="1">C57BL/6J</strain>
        <tissue evidence="1">Lung</tissue>
    </source>
</reference>
<name>Q8BUI5_MOUSE</name>
<dbReference type="AlphaFoldDB" id="Q8BUI5"/>